<feature type="domain" description="Hemerythrin-like" evidence="4">
    <location>
        <begin position="12"/>
        <end position="128"/>
    </location>
</feature>
<sequence length="137" mass="16715">MFKWKDEFSVNIEAIDRQHQELFKIGNSLYEIISIKDGVDRYDEVVEILHRLMDYAKYHFDFEEKMMEENGYPKLQNHKRQHDSFIQKVKSIDEKDIDEKQRTIGMDLIIFIANWIENHILKTDMEYKEFMNDKGIY</sequence>
<dbReference type="NCBIfam" id="TIGR02481">
    <property type="entry name" value="hemeryth_dom"/>
    <property type="match status" value="1"/>
</dbReference>
<gene>
    <name evidence="5" type="ORF">SAMN05660923_01401</name>
</gene>
<dbReference type="PANTHER" id="PTHR37164">
    <property type="entry name" value="BACTERIOHEMERYTHRIN"/>
    <property type="match status" value="1"/>
</dbReference>
<accession>A0A1H2XCY2</accession>
<dbReference type="PROSITE" id="PS00550">
    <property type="entry name" value="HEMERYTHRINS"/>
    <property type="match status" value="1"/>
</dbReference>
<dbReference type="PANTHER" id="PTHR37164:SF1">
    <property type="entry name" value="BACTERIOHEMERYTHRIN"/>
    <property type="match status" value="1"/>
</dbReference>
<dbReference type="Proteomes" id="UP000198828">
    <property type="component" value="Unassembled WGS sequence"/>
</dbReference>
<dbReference type="Gene3D" id="1.20.120.50">
    <property type="entry name" value="Hemerythrin-like"/>
    <property type="match status" value="1"/>
</dbReference>
<dbReference type="GO" id="GO:0046872">
    <property type="term" value="F:metal ion binding"/>
    <property type="evidence" value="ECO:0007669"/>
    <property type="project" value="UniProtKB-KW"/>
</dbReference>
<evidence type="ECO:0000256" key="3">
    <source>
        <dbReference type="ARBA" id="ARBA00023004"/>
    </source>
</evidence>
<dbReference type="CDD" id="cd12107">
    <property type="entry name" value="Hemerythrin"/>
    <property type="match status" value="1"/>
</dbReference>
<dbReference type="SUPFAM" id="SSF47188">
    <property type="entry name" value="Hemerythrin-like"/>
    <property type="match status" value="1"/>
</dbReference>
<dbReference type="InterPro" id="IPR012827">
    <property type="entry name" value="Hemerythrin_metal-bd"/>
</dbReference>
<proteinExistence type="inferred from homology"/>
<evidence type="ECO:0000313" key="5">
    <source>
        <dbReference type="EMBL" id="SDW90314.1"/>
    </source>
</evidence>
<dbReference type="Pfam" id="PF01814">
    <property type="entry name" value="Hemerythrin"/>
    <property type="match status" value="1"/>
</dbReference>
<evidence type="ECO:0000256" key="2">
    <source>
        <dbReference type="ARBA" id="ARBA00022723"/>
    </source>
</evidence>
<name>A0A1H2XCY2_9FIRM</name>
<comment type="similarity">
    <text evidence="1">Belongs to the hemerythrin family.</text>
</comment>
<dbReference type="InterPro" id="IPR012312">
    <property type="entry name" value="Hemerythrin-like"/>
</dbReference>
<dbReference type="InterPro" id="IPR050669">
    <property type="entry name" value="Hemerythrin"/>
</dbReference>
<dbReference type="InterPro" id="IPR035938">
    <property type="entry name" value="Hemerythrin-like_sf"/>
</dbReference>
<keyword evidence="6" id="KW-1185">Reference proteome</keyword>
<evidence type="ECO:0000313" key="6">
    <source>
        <dbReference type="Proteomes" id="UP000198828"/>
    </source>
</evidence>
<keyword evidence="2" id="KW-0479">Metal-binding</keyword>
<dbReference type="NCBIfam" id="NF033749">
    <property type="entry name" value="bact_hemeryth"/>
    <property type="match status" value="1"/>
</dbReference>
<dbReference type="EMBL" id="FNNG01000005">
    <property type="protein sequence ID" value="SDW90314.1"/>
    <property type="molecule type" value="Genomic_DNA"/>
</dbReference>
<dbReference type="OrthoDB" id="9797092at2"/>
<dbReference type="AlphaFoldDB" id="A0A1H2XCY2"/>
<evidence type="ECO:0000256" key="1">
    <source>
        <dbReference type="ARBA" id="ARBA00010587"/>
    </source>
</evidence>
<reference evidence="5 6" key="1">
    <citation type="submission" date="2016-10" db="EMBL/GenBank/DDBJ databases">
        <authorList>
            <person name="de Groot N.N."/>
        </authorList>
    </citation>
    <scope>NUCLEOTIDE SEQUENCE [LARGE SCALE GENOMIC DNA]</scope>
    <source>
        <strain evidence="5 6">DSM 23310</strain>
    </source>
</reference>
<protein>
    <submittedName>
        <fullName evidence="5">Hemerythrin</fullName>
    </submittedName>
</protein>
<dbReference type="InterPro" id="IPR016131">
    <property type="entry name" value="Haemerythrin_Fe_BS"/>
</dbReference>
<evidence type="ECO:0000259" key="4">
    <source>
        <dbReference type="Pfam" id="PF01814"/>
    </source>
</evidence>
<keyword evidence="3" id="KW-0408">Iron</keyword>
<dbReference type="RefSeq" id="WP_093752189.1">
    <property type="nucleotide sequence ID" value="NZ_BSYN01000007.1"/>
</dbReference>
<organism evidence="5 6">
    <name type="scientific">Tepidimicrobium xylanilyticum</name>
    <dbReference type="NCBI Taxonomy" id="1123352"/>
    <lineage>
        <taxon>Bacteria</taxon>
        <taxon>Bacillati</taxon>
        <taxon>Bacillota</taxon>
        <taxon>Tissierellia</taxon>
        <taxon>Tissierellales</taxon>
        <taxon>Tepidimicrobiaceae</taxon>
        <taxon>Tepidimicrobium</taxon>
    </lineage>
</organism>